<dbReference type="KEGG" id="sawl:NGM29_10700"/>
<evidence type="ECO:0000313" key="3">
    <source>
        <dbReference type="Proteomes" id="UP001056855"/>
    </source>
</evidence>
<gene>
    <name evidence="2" type="ORF">NGM29_10700</name>
</gene>
<evidence type="ECO:0008006" key="4">
    <source>
        <dbReference type="Google" id="ProtNLM"/>
    </source>
</evidence>
<dbReference type="AlphaFoldDB" id="A0A9E7N830"/>
<protein>
    <recommendedName>
        <fullName evidence="4">SRPBCC family protein</fullName>
    </recommendedName>
</protein>
<feature type="transmembrane region" description="Helical" evidence="1">
    <location>
        <begin position="13"/>
        <end position="31"/>
    </location>
</feature>
<name>A0A9E7N830_9EURY</name>
<accession>A0A9E7N830</accession>
<evidence type="ECO:0000313" key="2">
    <source>
        <dbReference type="EMBL" id="UTF52264.1"/>
    </source>
</evidence>
<dbReference type="RefSeq" id="WP_254156118.1">
    <property type="nucleotide sequence ID" value="NZ_CP100355.1"/>
</dbReference>
<dbReference type="EMBL" id="CP100355">
    <property type="protein sequence ID" value="UTF52264.1"/>
    <property type="molecule type" value="Genomic_DNA"/>
</dbReference>
<keyword evidence="1" id="KW-0472">Membrane</keyword>
<keyword evidence="1" id="KW-0812">Transmembrane</keyword>
<evidence type="ECO:0000256" key="1">
    <source>
        <dbReference type="SAM" id="Phobius"/>
    </source>
</evidence>
<keyword evidence="1" id="KW-1133">Transmembrane helix</keyword>
<dbReference type="GeneID" id="73290520"/>
<keyword evidence="3" id="KW-1185">Reference proteome</keyword>
<organism evidence="2 3">
    <name type="scientific">Natronosalvus rutilus</name>
    <dbReference type="NCBI Taxonomy" id="2953753"/>
    <lineage>
        <taxon>Archaea</taxon>
        <taxon>Methanobacteriati</taxon>
        <taxon>Methanobacteriota</taxon>
        <taxon>Stenosarchaea group</taxon>
        <taxon>Halobacteria</taxon>
        <taxon>Halobacteriales</taxon>
        <taxon>Natrialbaceae</taxon>
        <taxon>Natronosalvus</taxon>
    </lineage>
</organism>
<dbReference type="Proteomes" id="UP001056855">
    <property type="component" value="Chromosome"/>
</dbReference>
<reference evidence="2" key="1">
    <citation type="submission" date="2022-06" db="EMBL/GenBank/DDBJ databases">
        <title>Diverse halophilic archaea isolated from saline environments.</title>
        <authorList>
            <person name="Cui H.-L."/>
        </authorList>
    </citation>
    <scope>NUCLEOTIDE SEQUENCE</scope>
    <source>
        <strain evidence="2">WLHS1</strain>
    </source>
</reference>
<sequence>MDFSLTATRRHDGTVILLLLAGLVTSYHFLLRPWHRTWGATDEEISRRLPGDDLVPEPSEKTTRAITVETASEDVWPWIVQLGQGRGGFYSYTWLENLAGADIHNVNRIVPELQELEEGDSIRMVHEEYWLQSPVTAMTVKRIEPGRTLVLQGYDGGTWTFHLDPTSEETTRFIVRGQKPKTRTVLGYVLRYLAYELPHFIMECGLMRGIKARAEHFDRDESIYSDRQTGTDGSA</sequence>
<proteinExistence type="predicted"/>